<evidence type="ECO:0000256" key="1">
    <source>
        <dbReference type="SAM" id="MobiDB-lite"/>
    </source>
</evidence>
<name>A0ABM9E075_9HYPH</name>
<evidence type="ECO:0008006" key="5">
    <source>
        <dbReference type="Google" id="ProtNLM"/>
    </source>
</evidence>
<feature type="region of interest" description="Disordered" evidence="1">
    <location>
        <begin position="240"/>
        <end position="285"/>
    </location>
</feature>
<protein>
    <recommendedName>
        <fullName evidence="5">Thermonuclease family protein</fullName>
    </recommendedName>
</protein>
<dbReference type="InterPro" id="IPR035437">
    <property type="entry name" value="SNase_OB-fold_sf"/>
</dbReference>
<sequence length="285" mass="29420">MRPLHAAAAVLTILAMGAAIAAGGRAVLHGENGRVAARAQAGMAAQSKAPATSAIPQPKMARPEVYSRAIDPKIVAPPQLQAEELERVEPRAPLSELALAGPPKPPKTKMPDDWNGTKLFQPVASAAGVIQARGYSVAISGVDIVRQDETCTDGGKSWTCGTRARTAFRAFLRGRAVVCTVPPEGGRDLITAECRVGNQDVGQWLIENGWARAAKGGPYVEAGEKARMARKGIFGPAPSLSGLPPAPAPFAATAPPTQPILDPSAAATPTETTATPPADQPAPSE</sequence>
<feature type="signal peptide" evidence="2">
    <location>
        <begin position="1"/>
        <end position="21"/>
    </location>
</feature>
<keyword evidence="2" id="KW-0732">Signal</keyword>
<organism evidence="3 4">
    <name type="scientific">Mesorhizobium escarrei</name>
    <dbReference type="NCBI Taxonomy" id="666018"/>
    <lineage>
        <taxon>Bacteria</taxon>
        <taxon>Pseudomonadati</taxon>
        <taxon>Pseudomonadota</taxon>
        <taxon>Alphaproteobacteria</taxon>
        <taxon>Hyphomicrobiales</taxon>
        <taxon>Phyllobacteriaceae</taxon>
        <taxon>Mesorhizobium</taxon>
    </lineage>
</organism>
<dbReference type="SUPFAM" id="SSF50199">
    <property type="entry name" value="Staphylococcal nuclease"/>
    <property type="match status" value="1"/>
</dbReference>
<comment type="caution">
    <text evidence="3">The sequence shown here is derived from an EMBL/GenBank/DDBJ whole genome shotgun (WGS) entry which is preliminary data.</text>
</comment>
<feature type="chain" id="PRO_5045632542" description="Thermonuclease family protein" evidence="2">
    <location>
        <begin position="22"/>
        <end position="285"/>
    </location>
</feature>
<feature type="compositionally biased region" description="Low complexity" evidence="1">
    <location>
        <begin position="240"/>
        <end position="255"/>
    </location>
</feature>
<dbReference type="Proteomes" id="UP001153050">
    <property type="component" value="Unassembled WGS sequence"/>
</dbReference>
<keyword evidence="4" id="KW-1185">Reference proteome</keyword>
<reference evidence="3 4" key="1">
    <citation type="submission" date="2022-03" db="EMBL/GenBank/DDBJ databases">
        <authorList>
            <person name="Brunel B."/>
        </authorList>
    </citation>
    <scope>NUCLEOTIDE SEQUENCE [LARGE SCALE GENOMIC DNA]</scope>
    <source>
        <strain evidence="3">STM5069sample</strain>
    </source>
</reference>
<dbReference type="RefSeq" id="WP_254019073.1">
    <property type="nucleotide sequence ID" value="NZ_CAKXZT010000126.1"/>
</dbReference>
<evidence type="ECO:0000313" key="3">
    <source>
        <dbReference type="EMBL" id="CAH2402445.1"/>
    </source>
</evidence>
<evidence type="ECO:0000256" key="2">
    <source>
        <dbReference type="SAM" id="SignalP"/>
    </source>
</evidence>
<gene>
    <name evidence="3" type="ORF">MES5069_310181</name>
</gene>
<feature type="compositionally biased region" description="Low complexity" evidence="1">
    <location>
        <begin position="263"/>
        <end position="277"/>
    </location>
</feature>
<proteinExistence type="predicted"/>
<evidence type="ECO:0000313" key="4">
    <source>
        <dbReference type="Proteomes" id="UP001153050"/>
    </source>
</evidence>
<dbReference type="EMBL" id="CAKXZT010000126">
    <property type="protein sequence ID" value="CAH2402445.1"/>
    <property type="molecule type" value="Genomic_DNA"/>
</dbReference>
<accession>A0ABM9E075</accession>
<dbReference type="Gene3D" id="2.40.50.90">
    <property type="match status" value="1"/>
</dbReference>